<protein>
    <submittedName>
        <fullName evidence="2">Uncharacterized protein</fullName>
    </submittedName>
</protein>
<dbReference type="VEuPathDB" id="VectorBase:AFAF007608"/>
<feature type="region of interest" description="Disordered" evidence="1">
    <location>
        <begin position="97"/>
        <end position="127"/>
    </location>
</feature>
<dbReference type="EMBL" id="AXCN02001521">
    <property type="status" value="NOT_ANNOTATED_CDS"/>
    <property type="molecule type" value="Genomic_DNA"/>
</dbReference>
<dbReference type="Proteomes" id="UP000075886">
    <property type="component" value="Unassembled WGS sequence"/>
</dbReference>
<reference evidence="3" key="1">
    <citation type="submission" date="2014-01" db="EMBL/GenBank/DDBJ databases">
        <title>The Genome Sequence of Anopheles farauti FAR1 (V2).</title>
        <authorList>
            <consortium name="The Broad Institute Genomics Platform"/>
            <person name="Neafsey D.E."/>
            <person name="Besansky N."/>
            <person name="Howell P."/>
            <person name="Walton C."/>
            <person name="Young S.K."/>
            <person name="Zeng Q."/>
            <person name="Gargeya S."/>
            <person name="Fitzgerald M."/>
            <person name="Haas B."/>
            <person name="Abouelleil A."/>
            <person name="Allen A.W."/>
            <person name="Alvarado L."/>
            <person name="Arachchi H.M."/>
            <person name="Berlin A.M."/>
            <person name="Chapman S.B."/>
            <person name="Gainer-Dewar J."/>
            <person name="Goldberg J."/>
            <person name="Griggs A."/>
            <person name="Gujja S."/>
            <person name="Hansen M."/>
            <person name="Howarth C."/>
            <person name="Imamovic A."/>
            <person name="Ireland A."/>
            <person name="Larimer J."/>
            <person name="McCowan C."/>
            <person name="Murphy C."/>
            <person name="Pearson M."/>
            <person name="Poon T.W."/>
            <person name="Priest M."/>
            <person name="Roberts A."/>
            <person name="Saif S."/>
            <person name="Shea T."/>
            <person name="Sisk P."/>
            <person name="Sykes S."/>
            <person name="Wortman J."/>
            <person name="Nusbaum C."/>
            <person name="Birren B."/>
        </authorList>
    </citation>
    <scope>NUCLEOTIDE SEQUENCE [LARGE SCALE GENOMIC DNA]</scope>
    <source>
        <strain evidence="3">FAR1</strain>
    </source>
</reference>
<evidence type="ECO:0000313" key="2">
    <source>
        <dbReference type="EnsemblMetazoa" id="AFAF007608-PA"/>
    </source>
</evidence>
<proteinExistence type="predicted"/>
<sequence length="177" mass="19343">MDAQQVRIGSTGVSRIGGRGQHGRGSRSVGGGVGSGCRNSRSSNVLGHWSSCDILSHRNWGGNWGGNGCGSNIRGSNVVVNRVRIVRCGVRCNDTSRRQRGRHRYHSGRDGAQNAQSKGDLGENPEIASLVDRPRGNRERIRFSREVEQNSMFPLTTILEYILDFGVLVALRLQVNC</sequence>
<dbReference type="AlphaFoldDB" id="A0A182QCV4"/>
<organism evidence="2 3">
    <name type="scientific">Anopheles farauti</name>
    <dbReference type="NCBI Taxonomy" id="69004"/>
    <lineage>
        <taxon>Eukaryota</taxon>
        <taxon>Metazoa</taxon>
        <taxon>Ecdysozoa</taxon>
        <taxon>Arthropoda</taxon>
        <taxon>Hexapoda</taxon>
        <taxon>Insecta</taxon>
        <taxon>Pterygota</taxon>
        <taxon>Neoptera</taxon>
        <taxon>Endopterygota</taxon>
        <taxon>Diptera</taxon>
        <taxon>Nematocera</taxon>
        <taxon>Culicoidea</taxon>
        <taxon>Culicidae</taxon>
        <taxon>Anophelinae</taxon>
        <taxon>Anopheles</taxon>
    </lineage>
</organism>
<name>A0A182QCV4_9DIPT</name>
<reference evidence="2" key="2">
    <citation type="submission" date="2020-05" db="UniProtKB">
        <authorList>
            <consortium name="EnsemblMetazoa"/>
        </authorList>
    </citation>
    <scope>IDENTIFICATION</scope>
    <source>
        <strain evidence="2">FAR1</strain>
    </source>
</reference>
<keyword evidence="3" id="KW-1185">Reference proteome</keyword>
<evidence type="ECO:0000313" key="3">
    <source>
        <dbReference type="Proteomes" id="UP000075886"/>
    </source>
</evidence>
<feature type="region of interest" description="Disordered" evidence="1">
    <location>
        <begin position="1"/>
        <end position="37"/>
    </location>
</feature>
<accession>A0A182QCV4</accession>
<evidence type="ECO:0000256" key="1">
    <source>
        <dbReference type="SAM" id="MobiDB-lite"/>
    </source>
</evidence>
<dbReference type="EnsemblMetazoa" id="AFAF007608-RA">
    <property type="protein sequence ID" value="AFAF007608-PA"/>
    <property type="gene ID" value="AFAF007608"/>
</dbReference>